<dbReference type="InterPro" id="IPR002110">
    <property type="entry name" value="Ankyrin_rpt"/>
</dbReference>
<dbReference type="AlphaFoldDB" id="A0A1J6L5F5"/>
<evidence type="ECO:0000259" key="9">
    <source>
        <dbReference type="Pfam" id="PF13962"/>
    </source>
</evidence>
<dbReference type="SMART" id="SM00248">
    <property type="entry name" value="ANK"/>
    <property type="match status" value="8"/>
</dbReference>
<evidence type="ECO:0000313" key="10">
    <source>
        <dbReference type="EMBL" id="OIT26377.1"/>
    </source>
</evidence>
<feature type="transmembrane region" description="Helical" evidence="8">
    <location>
        <begin position="473"/>
        <end position="497"/>
    </location>
</feature>
<dbReference type="Proteomes" id="UP000187609">
    <property type="component" value="Unassembled WGS sequence"/>
</dbReference>
<name>A0A1J6L5F5_NICAT</name>
<dbReference type="Gene3D" id="1.25.40.20">
    <property type="entry name" value="Ankyrin repeat-containing domain"/>
    <property type="match status" value="3"/>
</dbReference>
<dbReference type="InterPro" id="IPR036770">
    <property type="entry name" value="Ankyrin_rpt-contain_sf"/>
</dbReference>
<dbReference type="SMR" id="A0A1J6L5F5"/>
<dbReference type="Pfam" id="PF00023">
    <property type="entry name" value="Ank"/>
    <property type="match status" value="1"/>
</dbReference>
<keyword evidence="4 8" id="KW-1133">Transmembrane helix</keyword>
<dbReference type="Gramene" id="OIT26377">
    <property type="protein sequence ID" value="OIT26377"/>
    <property type="gene ID" value="A4A49_38780"/>
</dbReference>
<feature type="transmembrane region" description="Helical" evidence="8">
    <location>
        <begin position="432"/>
        <end position="453"/>
    </location>
</feature>
<dbReference type="SUPFAM" id="SSF48403">
    <property type="entry name" value="Ankyrin repeat"/>
    <property type="match status" value="1"/>
</dbReference>
<keyword evidence="2 8" id="KW-0812">Transmembrane</keyword>
<dbReference type="Pfam" id="PF13962">
    <property type="entry name" value="PGG"/>
    <property type="match status" value="1"/>
</dbReference>
<dbReference type="PROSITE" id="PS50297">
    <property type="entry name" value="ANK_REP_REGION"/>
    <property type="match status" value="2"/>
</dbReference>
<dbReference type="OrthoDB" id="1847170at2759"/>
<keyword evidence="3" id="KW-0677">Repeat</keyword>
<comment type="subcellular location">
    <subcellularLocation>
        <location evidence="1">Membrane</location>
        <topology evidence="1">Multi-pass membrane protein</topology>
    </subcellularLocation>
</comment>
<dbReference type="GeneID" id="109215380"/>
<feature type="repeat" description="ANK" evidence="7">
    <location>
        <begin position="112"/>
        <end position="144"/>
    </location>
</feature>
<reference evidence="10" key="1">
    <citation type="submission" date="2016-11" db="EMBL/GenBank/DDBJ databases">
        <title>The genome of Nicotiana attenuata.</title>
        <authorList>
            <person name="Xu S."/>
            <person name="Brockmoeller T."/>
            <person name="Gaquerel E."/>
            <person name="Navarro A."/>
            <person name="Kuhl H."/>
            <person name="Gase K."/>
            <person name="Ling Z."/>
            <person name="Zhou W."/>
            <person name="Kreitzer C."/>
            <person name="Stanke M."/>
            <person name="Tang H."/>
            <person name="Lyons E."/>
            <person name="Pandey P."/>
            <person name="Pandey S.P."/>
            <person name="Timmermann B."/>
            <person name="Baldwin I.T."/>
        </authorList>
    </citation>
    <scope>NUCLEOTIDE SEQUENCE [LARGE SCALE GENOMIC DNA]</scope>
    <source>
        <strain evidence="10">UT</strain>
    </source>
</reference>
<protein>
    <submittedName>
        <fullName evidence="10">Protein accelerated cell death 6</fullName>
    </submittedName>
</protein>
<accession>A0A1J6L5F5</accession>
<evidence type="ECO:0000256" key="1">
    <source>
        <dbReference type="ARBA" id="ARBA00004141"/>
    </source>
</evidence>
<gene>
    <name evidence="10" type="primary">ACD6_0</name>
    <name evidence="10" type="ORF">A4A49_38780</name>
</gene>
<keyword evidence="5 7" id="KW-0040">ANK repeat</keyword>
<dbReference type="STRING" id="49451.A0A1J6L5F5"/>
<feature type="transmembrane region" description="Helical" evidence="8">
    <location>
        <begin position="518"/>
        <end position="540"/>
    </location>
</feature>
<evidence type="ECO:0000256" key="4">
    <source>
        <dbReference type="ARBA" id="ARBA00022989"/>
    </source>
</evidence>
<evidence type="ECO:0000256" key="5">
    <source>
        <dbReference type="ARBA" id="ARBA00023043"/>
    </source>
</evidence>
<evidence type="ECO:0000256" key="3">
    <source>
        <dbReference type="ARBA" id="ARBA00022737"/>
    </source>
</evidence>
<proteinExistence type="predicted"/>
<evidence type="ECO:0000256" key="8">
    <source>
        <dbReference type="SAM" id="Phobius"/>
    </source>
</evidence>
<keyword evidence="11" id="KW-1185">Reference proteome</keyword>
<dbReference type="Pfam" id="PF12796">
    <property type="entry name" value="Ank_2"/>
    <property type="match status" value="3"/>
</dbReference>
<feature type="transmembrane region" description="Helical" evidence="8">
    <location>
        <begin position="546"/>
        <end position="570"/>
    </location>
</feature>
<organism evidence="10 11">
    <name type="scientific">Nicotiana attenuata</name>
    <name type="common">Coyote tobacco</name>
    <dbReference type="NCBI Taxonomy" id="49451"/>
    <lineage>
        <taxon>Eukaryota</taxon>
        <taxon>Viridiplantae</taxon>
        <taxon>Streptophyta</taxon>
        <taxon>Embryophyta</taxon>
        <taxon>Tracheophyta</taxon>
        <taxon>Spermatophyta</taxon>
        <taxon>Magnoliopsida</taxon>
        <taxon>eudicotyledons</taxon>
        <taxon>Gunneridae</taxon>
        <taxon>Pentapetalae</taxon>
        <taxon>asterids</taxon>
        <taxon>lamiids</taxon>
        <taxon>Solanales</taxon>
        <taxon>Solanaceae</taxon>
        <taxon>Nicotianoideae</taxon>
        <taxon>Nicotianeae</taxon>
        <taxon>Nicotiana</taxon>
    </lineage>
</organism>
<dbReference type="OMA" id="FIMAINH"/>
<dbReference type="EMBL" id="MJEQ01002846">
    <property type="protein sequence ID" value="OIT26377.1"/>
    <property type="molecule type" value="Genomic_DNA"/>
</dbReference>
<evidence type="ECO:0000256" key="7">
    <source>
        <dbReference type="PROSITE-ProRule" id="PRU00023"/>
    </source>
</evidence>
<dbReference type="KEGG" id="nau:109215380"/>
<dbReference type="InterPro" id="IPR026961">
    <property type="entry name" value="PGG_dom"/>
</dbReference>
<evidence type="ECO:0000256" key="6">
    <source>
        <dbReference type="ARBA" id="ARBA00023136"/>
    </source>
</evidence>
<dbReference type="PROSITE" id="PS50088">
    <property type="entry name" value="ANK_REPEAT"/>
    <property type="match status" value="2"/>
</dbReference>
<dbReference type="GO" id="GO:0005886">
    <property type="term" value="C:plasma membrane"/>
    <property type="evidence" value="ECO:0007669"/>
    <property type="project" value="TreeGrafter"/>
</dbReference>
<feature type="domain" description="PGG" evidence="9">
    <location>
        <begin position="425"/>
        <end position="540"/>
    </location>
</feature>
<dbReference type="PANTHER" id="PTHR24186:SF50">
    <property type="entry name" value="ANKYRIN REPEAT-CONTAINING PROTEIN ITN1-LIKE ISOFORM X1"/>
    <property type="match status" value="1"/>
</dbReference>
<dbReference type="PANTHER" id="PTHR24186">
    <property type="entry name" value="PROTEIN PHOSPHATASE 1 REGULATORY SUBUNIT"/>
    <property type="match status" value="1"/>
</dbReference>
<sequence>MDPTLYSAAVEGNTRDGKFLLADHLKRDELENGYQVTPKGNTVLHVASLYGHSHFVGEVLKITPALLCHQNKKNETALHIAANEGHSEVVRTLLSIAGEENKEILMRMTDDNGDTALHKAVRSRHQDVARLLVKEDPEFEYPSNKAGETPLYLAAESGLRDALVDILVSCNKPTLAAGPLNRTPLHAAVIHEHTDCARLLWQWNKSLCEEADVSGWNSLHYAVYLGLKEVVSDMLEWKKSLAYLPAGSENRWTTTFHIAASAGDENMINELLKYCPDCWEMLDSRDQNALHIAIFNNQYMLVNSLLKSTKWDSLADDADNDGNTPLHLLAASIYWAHVPVKLRENPRAKKMSFNKENQTPLDVALSCIKRTTNKETISDSLYRDFANIGRLGGRETPVNTPDEIDLQRENLKHAKERETEIKGIMSAAQIHLVVATLLVTVTFAAGFTLPGGFDGDSNSPNKGMAILTRKAAFRVFVITDVIAFACSAGAIFSYFIMAINHRPTSYQDLRILWALSRVASLLQLLAMLAVVIAFVTGIYATLAHSLGLAITVCTIGCLSFLLYMFVMYVVGREVA</sequence>
<evidence type="ECO:0000256" key="2">
    <source>
        <dbReference type="ARBA" id="ARBA00022692"/>
    </source>
</evidence>
<feature type="repeat" description="ANK" evidence="7">
    <location>
        <begin position="73"/>
        <end position="95"/>
    </location>
</feature>
<evidence type="ECO:0000313" key="11">
    <source>
        <dbReference type="Proteomes" id="UP000187609"/>
    </source>
</evidence>
<comment type="caution">
    <text evidence="10">The sequence shown here is derived from an EMBL/GenBank/DDBJ whole genome shotgun (WGS) entry which is preliminary data.</text>
</comment>
<keyword evidence="6 8" id="KW-0472">Membrane</keyword>